<gene>
    <name evidence="3" type="ORF">GCM10025778_35550</name>
</gene>
<dbReference type="PANTHER" id="PTHR42824">
    <property type="entry name" value="GLUTAMINE AMIDOTRANSFERASE"/>
    <property type="match status" value="1"/>
</dbReference>
<keyword evidence="1" id="KW-0315">Glutamine amidotransferase</keyword>
<dbReference type="SUPFAM" id="SSF56235">
    <property type="entry name" value="N-terminal nucleophile aminohydrolases (Ntn hydrolases)"/>
    <property type="match status" value="1"/>
</dbReference>
<proteinExistence type="predicted"/>
<dbReference type="Pfam" id="PF13230">
    <property type="entry name" value="GATase_4"/>
    <property type="match status" value="1"/>
</dbReference>
<dbReference type="PANTHER" id="PTHR42824:SF1">
    <property type="entry name" value="GLUTAMINE AMIDOTRANSFERASE YAFJ-RELATED"/>
    <property type="match status" value="1"/>
</dbReference>
<accession>A0ABP9TRL1</accession>
<evidence type="ECO:0000313" key="4">
    <source>
        <dbReference type="Proteomes" id="UP001501257"/>
    </source>
</evidence>
<sequence length="193" mass="21337">MCRLFGLHAGHQAARATFWLLQAPNSLSLQSHYEPDGTGIGIFDKQGKALVEKQPLTAWRDHDFATEARILESTTFLAHVRYSTTGCHTVLNTHPFEQDNRIFAHNGVLGGLSVLDRRLKARGTMELVGGDTDSERMFALITAEIRLSDGDVGAGITAAVTWISENLPVYSLNLIITTSAELWAVRYPDTHEF</sequence>
<feature type="domain" description="Glutamine amidotransferase type-2" evidence="2">
    <location>
        <begin position="2"/>
        <end position="193"/>
    </location>
</feature>
<keyword evidence="4" id="KW-1185">Reference proteome</keyword>
<dbReference type="Proteomes" id="UP001501257">
    <property type="component" value="Unassembled WGS sequence"/>
</dbReference>
<dbReference type="InterPro" id="IPR017932">
    <property type="entry name" value="GATase_2_dom"/>
</dbReference>
<protein>
    <recommendedName>
        <fullName evidence="2">Glutamine amidotransferase type-2 domain-containing protein</fullName>
    </recommendedName>
</protein>
<dbReference type="EMBL" id="BAABLK010000093">
    <property type="protein sequence ID" value="GAA5229016.1"/>
    <property type="molecule type" value="Genomic_DNA"/>
</dbReference>
<dbReference type="CDD" id="cd01908">
    <property type="entry name" value="YafJ"/>
    <property type="match status" value="1"/>
</dbReference>
<evidence type="ECO:0000313" key="3">
    <source>
        <dbReference type="EMBL" id="GAA5229016.1"/>
    </source>
</evidence>
<dbReference type="InterPro" id="IPR026869">
    <property type="entry name" value="EgtC-like"/>
</dbReference>
<dbReference type="InterPro" id="IPR029055">
    <property type="entry name" value="Ntn_hydrolases_N"/>
</dbReference>
<dbReference type="Gene3D" id="3.60.20.10">
    <property type="entry name" value="Glutamine Phosphoribosylpyrophosphate, subunit 1, domain 1"/>
    <property type="match status" value="1"/>
</dbReference>
<reference evidence="4" key="1">
    <citation type="journal article" date="2019" name="Int. J. Syst. Evol. Microbiol.">
        <title>The Global Catalogue of Microorganisms (GCM) 10K type strain sequencing project: providing services to taxonomists for standard genome sequencing and annotation.</title>
        <authorList>
            <consortium name="The Broad Institute Genomics Platform"/>
            <consortium name="The Broad Institute Genome Sequencing Center for Infectious Disease"/>
            <person name="Wu L."/>
            <person name="Ma J."/>
        </authorList>
    </citation>
    <scope>NUCLEOTIDE SEQUENCE [LARGE SCALE GENOMIC DNA]</scope>
    <source>
        <strain evidence="4">JCM 18952</strain>
    </source>
</reference>
<dbReference type="PROSITE" id="PS51278">
    <property type="entry name" value="GATASE_TYPE_2"/>
    <property type="match status" value="1"/>
</dbReference>
<dbReference type="RefSeq" id="WP_425571805.1">
    <property type="nucleotide sequence ID" value="NZ_BAABLK010000093.1"/>
</dbReference>
<evidence type="ECO:0000259" key="2">
    <source>
        <dbReference type="PROSITE" id="PS51278"/>
    </source>
</evidence>
<comment type="caution">
    <text evidence="3">The sequence shown here is derived from an EMBL/GenBank/DDBJ whole genome shotgun (WGS) entry which is preliminary data.</text>
</comment>
<evidence type="ECO:0000256" key="1">
    <source>
        <dbReference type="ARBA" id="ARBA00022962"/>
    </source>
</evidence>
<name>A0ABP9TRL1_9MICC</name>
<organism evidence="3 4">
    <name type="scientific">Paeniglutamicibacter antarcticus</name>
    <dbReference type="NCBI Taxonomy" id="494023"/>
    <lineage>
        <taxon>Bacteria</taxon>
        <taxon>Bacillati</taxon>
        <taxon>Actinomycetota</taxon>
        <taxon>Actinomycetes</taxon>
        <taxon>Micrococcales</taxon>
        <taxon>Micrococcaceae</taxon>
        <taxon>Paeniglutamicibacter</taxon>
    </lineage>
</organism>